<sequence length="296" mass="34979">MEKEALVISILVGVLLSFILFVYIQSLRSFHNKEDNRFNENLYQYRKTLYVLFVLSIGTLWLIEFISLDDWKKLVILAGLAIFIDIFVFSTPTIKKIWRTEFQNYDPLKTYIQENSLIEEKQQDKLNYFSQLLQIAPFIKSDIEKKQLDFPNSLNLFLSYYADTFGLRVHLYEVKPKDIETEYEPMEVFIKTIQTIKQTHTLDWGTMPVNLELDNEVNTDRLVMDTLWNGDIVALDREEKHGNGMAHICPVFVGENHTFILFIEEIHQRVYEMDALFITNLACLYCFLEDQNLVRN</sequence>
<feature type="transmembrane region" description="Helical" evidence="1">
    <location>
        <begin position="74"/>
        <end position="94"/>
    </location>
</feature>
<dbReference type="Pfam" id="PF14171">
    <property type="entry name" value="SpoIISA_toxin"/>
    <property type="match status" value="1"/>
</dbReference>
<evidence type="ECO:0000256" key="1">
    <source>
        <dbReference type="SAM" id="Phobius"/>
    </source>
</evidence>
<evidence type="ECO:0000313" key="3">
    <source>
        <dbReference type="Proteomes" id="UP000339690"/>
    </source>
</evidence>
<keyword evidence="3" id="KW-1185">Reference proteome</keyword>
<gene>
    <name evidence="2" type="ORF">GI584_13600</name>
</gene>
<organism evidence="2 3">
    <name type="scientific">Gracilibacillus salitolerans</name>
    <dbReference type="NCBI Taxonomy" id="2663022"/>
    <lineage>
        <taxon>Bacteria</taxon>
        <taxon>Bacillati</taxon>
        <taxon>Bacillota</taxon>
        <taxon>Bacilli</taxon>
        <taxon>Bacillales</taxon>
        <taxon>Bacillaceae</taxon>
        <taxon>Gracilibacillus</taxon>
    </lineage>
</organism>
<feature type="transmembrane region" description="Helical" evidence="1">
    <location>
        <begin position="48"/>
        <end position="68"/>
    </location>
</feature>
<keyword evidence="1" id="KW-0812">Transmembrane</keyword>
<keyword evidence="1" id="KW-0472">Membrane</keyword>
<evidence type="ECO:0008006" key="4">
    <source>
        <dbReference type="Google" id="ProtNLM"/>
    </source>
</evidence>
<dbReference type="RefSeq" id="WP_100360147.1">
    <property type="nucleotide sequence ID" value="NZ_CP045915.1"/>
</dbReference>
<protein>
    <recommendedName>
        <fullName evidence="4">Type II toxin-antitoxin system toxin SpoIISA</fullName>
    </recommendedName>
</protein>
<evidence type="ECO:0000313" key="2">
    <source>
        <dbReference type="EMBL" id="QGH35012.1"/>
    </source>
</evidence>
<proteinExistence type="predicted"/>
<dbReference type="InterPro" id="IPR025940">
    <property type="entry name" value="SpoIISA_toxin"/>
</dbReference>
<keyword evidence="1" id="KW-1133">Transmembrane helix</keyword>
<dbReference type="GO" id="GO:0016020">
    <property type="term" value="C:membrane"/>
    <property type="evidence" value="ECO:0007669"/>
    <property type="project" value="InterPro"/>
</dbReference>
<feature type="transmembrane region" description="Helical" evidence="1">
    <location>
        <begin position="6"/>
        <end position="27"/>
    </location>
</feature>
<dbReference type="Proteomes" id="UP000339690">
    <property type="component" value="Chromosome"/>
</dbReference>
<reference evidence="2 3" key="1">
    <citation type="submission" date="2019-11" db="EMBL/GenBank/DDBJ databases">
        <title>Gracilibacillus salitolerans sp. nov., a moderate halophile isolated from a saline soil in northwest China.</title>
        <authorList>
            <person name="Gan L."/>
        </authorList>
    </citation>
    <scope>NUCLEOTIDE SEQUENCE [LARGE SCALE GENOMIC DNA]</scope>
    <source>
        <strain evidence="2 3">SCU50</strain>
    </source>
</reference>
<dbReference type="EMBL" id="CP045915">
    <property type="protein sequence ID" value="QGH35012.1"/>
    <property type="molecule type" value="Genomic_DNA"/>
</dbReference>
<accession>A0A5Q2TLQ1</accession>
<dbReference type="AlphaFoldDB" id="A0A5Q2TLQ1"/>
<dbReference type="KEGG" id="grc:GI584_13600"/>
<name>A0A5Q2TLQ1_9BACI</name>